<feature type="compositionally biased region" description="Basic and acidic residues" evidence="1">
    <location>
        <begin position="1"/>
        <end position="15"/>
    </location>
</feature>
<name>A0ABC8JMZ0_ERUVS</name>
<evidence type="ECO:0000313" key="3">
    <source>
        <dbReference type="Proteomes" id="UP001642260"/>
    </source>
</evidence>
<evidence type="ECO:0000256" key="1">
    <source>
        <dbReference type="SAM" id="MobiDB-lite"/>
    </source>
</evidence>
<dbReference type="Proteomes" id="UP001642260">
    <property type="component" value="Unassembled WGS sequence"/>
</dbReference>
<keyword evidence="3" id="KW-1185">Reference proteome</keyword>
<gene>
    <name evidence="2" type="ORF">ERUC_LOCUS10258</name>
</gene>
<accession>A0ABC8JMZ0</accession>
<feature type="region of interest" description="Disordered" evidence="1">
    <location>
        <begin position="1"/>
        <end position="34"/>
    </location>
</feature>
<feature type="compositionally biased region" description="Basic and acidic residues" evidence="1">
    <location>
        <begin position="70"/>
        <end position="82"/>
    </location>
</feature>
<proteinExistence type="predicted"/>
<dbReference type="AlphaFoldDB" id="A0ABC8JMZ0"/>
<sequence length="82" mass="9292">MHYDADLKQEDDRKQIRGGGGRRQKKLDGGGGIRSLTAEKAGRAYQFVVSTVTPVALHQTESPLNPWHPEQVEKPVAERWRR</sequence>
<protein>
    <submittedName>
        <fullName evidence="2">Uncharacterized protein</fullName>
    </submittedName>
</protein>
<evidence type="ECO:0000313" key="2">
    <source>
        <dbReference type="EMBL" id="CAH8324891.1"/>
    </source>
</evidence>
<organism evidence="2 3">
    <name type="scientific">Eruca vesicaria subsp. sativa</name>
    <name type="common">Garden rocket</name>
    <name type="synonym">Eruca sativa</name>
    <dbReference type="NCBI Taxonomy" id="29727"/>
    <lineage>
        <taxon>Eukaryota</taxon>
        <taxon>Viridiplantae</taxon>
        <taxon>Streptophyta</taxon>
        <taxon>Embryophyta</taxon>
        <taxon>Tracheophyta</taxon>
        <taxon>Spermatophyta</taxon>
        <taxon>Magnoliopsida</taxon>
        <taxon>eudicotyledons</taxon>
        <taxon>Gunneridae</taxon>
        <taxon>Pentapetalae</taxon>
        <taxon>rosids</taxon>
        <taxon>malvids</taxon>
        <taxon>Brassicales</taxon>
        <taxon>Brassicaceae</taxon>
        <taxon>Brassiceae</taxon>
        <taxon>Eruca</taxon>
    </lineage>
</organism>
<reference evidence="2 3" key="1">
    <citation type="submission" date="2022-03" db="EMBL/GenBank/DDBJ databases">
        <authorList>
            <person name="Macdonald S."/>
            <person name="Ahmed S."/>
            <person name="Newling K."/>
        </authorList>
    </citation>
    <scope>NUCLEOTIDE SEQUENCE [LARGE SCALE GENOMIC DNA]</scope>
</reference>
<dbReference type="EMBL" id="CAKOAT010101710">
    <property type="protein sequence ID" value="CAH8324891.1"/>
    <property type="molecule type" value="Genomic_DNA"/>
</dbReference>
<feature type="region of interest" description="Disordered" evidence="1">
    <location>
        <begin position="61"/>
        <end position="82"/>
    </location>
</feature>
<comment type="caution">
    <text evidence="2">The sequence shown here is derived from an EMBL/GenBank/DDBJ whole genome shotgun (WGS) entry which is preliminary data.</text>
</comment>